<evidence type="ECO:0000313" key="3">
    <source>
        <dbReference type="Proteomes" id="UP001196413"/>
    </source>
</evidence>
<sequence length="206" mass="23543">MMAALIEDILPPNYYSQSLLGVQADELATRHLMKSHVPDLNRILDELDVEVSLVTVNWLITLFATVLPTRTLLRVWDFVFYAGSVTIFRVIISIMKMKEDEIVDIGRSSKSSADVFNAISHLPHSVTEVDKLVEYMTSFEFTITDHLIRELRKKHQAILMADQGMIVNTTTDTNLPSKEFNVGNWPDRKASYIKSSIQKKTKMIRN</sequence>
<comment type="caution">
    <text evidence="2">The sequence shown here is derived from an EMBL/GenBank/DDBJ whole genome shotgun (WGS) entry which is preliminary data.</text>
</comment>
<dbReference type="GO" id="GO:0031267">
    <property type="term" value="F:small GTPase binding"/>
    <property type="evidence" value="ECO:0007669"/>
    <property type="project" value="TreeGrafter"/>
</dbReference>
<dbReference type="Proteomes" id="UP001196413">
    <property type="component" value="Unassembled WGS sequence"/>
</dbReference>
<organism evidence="2 3">
    <name type="scientific">Parelaphostrongylus tenuis</name>
    <name type="common">Meningeal worm</name>
    <dbReference type="NCBI Taxonomy" id="148309"/>
    <lineage>
        <taxon>Eukaryota</taxon>
        <taxon>Metazoa</taxon>
        <taxon>Ecdysozoa</taxon>
        <taxon>Nematoda</taxon>
        <taxon>Chromadorea</taxon>
        <taxon>Rhabditida</taxon>
        <taxon>Rhabditina</taxon>
        <taxon>Rhabditomorpha</taxon>
        <taxon>Strongyloidea</taxon>
        <taxon>Metastrongylidae</taxon>
        <taxon>Parelaphostrongylus</taxon>
    </lineage>
</organism>
<dbReference type="PANTHER" id="PTHR47219:SF13">
    <property type="entry name" value="RUN AND TBC1 DOMAIN-CONTAINING PROTEIN 3"/>
    <property type="match status" value="1"/>
</dbReference>
<evidence type="ECO:0000259" key="1">
    <source>
        <dbReference type="PROSITE" id="PS50086"/>
    </source>
</evidence>
<dbReference type="Pfam" id="PF00566">
    <property type="entry name" value="RabGAP-TBC"/>
    <property type="match status" value="1"/>
</dbReference>
<dbReference type="InterPro" id="IPR000195">
    <property type="entry name" value="Rab-GAP-TBC_dom"/>
</dbReference>
<name>A0AAD5QWS2_PARTN</name>
<protein>
    <recommendedName>
        <fullName evidence="1">Rab-GAP TBC domain-containing protein</fullName>
    </recommendedName>
</protein>
<proteinExistence type="predicted"/>
<dbReference type="PROSITE" id="PS50086">
    <property type="entry name" value="TBC_RABGAP"/>
    <property type="match status" value="1"/>
</dbReference>
<evidence type="ECO:0000313" key="2">
    <source>
        <dbReference type="EMBL" id="KAJ1364407.1"/>
    </source>
</evidence>
<reference evidence="2" key="1">
    <citation type="submission" date="2021-06" db="EMBL/GenBank/DDBJ databases">
        <title>Parelaphostrongylus tenuis whole genome reference sequence.</title>
        <authorList>
            <person name="Garwood T.J."/>
            <person name="Larsen P.A."/>
            <person name="Fountain-Jones N.M."/>
            <person name="Garbe J.R."/>
            <person name="Macchietto M.G."/>
            <person name="Kania S.A."/>
            <person name="Gerhold R.W."/>
            <person name="Richards J.E."/>
            <person name="Wolf T.M."/>
        </authorList>
    </citation>
    <scope>NUCLEOTIDE SEQUENCE</scope>
    <source>
        <strain evidence="2">MNPRO001-30</strain>
        <tissue evidence="2">Meninges</tissue>
    </source>
</reference>
<dbReference type="AlphaFoldDB" id="A0AAD5QWS2"/>
<feature type="domain" description="Rab-GAP TBC" evidence="1">
    <location>
        <begin position="1"/>
        <end position="83"/>
    </location>
</feature>
<dbReference type="InterPro" id="IPR050302">
    <property type="entry name" value="Rab_GAP_TBC_domain"/>
</dbReference>
<dbReference type="SUPFAM" id="SSF47923">
    <property type="entry name" value="Ypt/Rab-GAP domain of gyp1p"/>
    <property type="match status" value="1"/>
</dbReference>
<dbReference type="PANTHER" id="PTHR47219">
    <property type="entry name" value="RAB GTPASE-ACTIVATING PROTEIN 1-LIKE"/>
    <property type="match status" value="1"/>
</dbReference>
<keyword evidence="3" id="KW-1185">Reference proteome</keyword>
<dbReference type="GO" id="GO:0005096">
    <property type="term" value="F:GTPase activator activity"/>
    <property type="evidence" value="ECO:0007669"/>
    <property type="project" value="TreeGrafter"/>
</dbReference>
<gene>
    <name evidence="2" type="ORF">KIN20_024501</name>
</gene>
<dbReference type="EMBL" id="JAHQIW010004967">
    <property type="protein sequence ID" value="KAJ1364407.1"/>
    <property type="molecule type" value="Genomic_DNA"/>
</dbReference>
<dbReference type="Gene3D" id="1.10.472.80">
    <property type="entry name" value="Ypt/Rab-GAP domain of gyp1p, domain 3"/>
    <property type="match status" value="1"/>
</dbReference>
<dbReference type="InterPro" id="IPR035969">
    <property type="entry name" value="Rab-GAP_TBC_sf"/>
</dbReference>
<accession>A0AAD5QWS2</accession>